<evidence type="ECO:0000256" key="2">
    <source>
        <dbReference type="ARBA" id="ARBA00022692"/>
    </source>
</evidence>
<dbReference type="GO" id="GO:0005886">
    <property type="term" value="C:plasma membrane"/>
    <property type="evidence" value="ECO:0007669"/>
    <property type="project" value="UniProtKB-SubCell"/>
</dbReference>
<feature type="transmembrane region" description="Helical" evidence="5">
    <location>
        <begin position="43"/>
        <end position="66"/>
    </location>
</feature>
<accession>A0A099F323</accession>
<keyword evidence="1 5" id="KW-1003">Cell membrane</keyword>
<comment type="function">
    <text evidence="5">Plays a role in cell envelope biogenesis, maintenance of cell envelope integrity and membrane homeostasis.</text>
</comment>
<evidence type="ECO:0000256" key="3">
    <source>
        <dbReference type="ARBA" id="ARBA00022989"/>
    </source>
</evidence>
<dbReference type="InterPro" id="IPR006008">
    <property type="entry name" value="YciB"/>
</dbReference>
<evidence type="ECO:0000256" key="1">
    <source>
        <dbReference type="ARBA" id="ARBA00022475"/>
    </source>
</evidence>
<feature type="transmembrane region" description="Helical" evidence="5">
    <location>
        <begin position="12"/>
        <end position="31"/>
    </location>
</feature>
<dbReference type="RefSeq" id="WP_036720482.1">
    <property type="nucleotide sequence ID" value="NZ_CALUAY010000149.1"/>
</dbReference>
<evidence type="ECO:0000313" key="6">
    <source>
        <dbReference type="EMBL" id="KGJ04678.1"/>
    </source>
</evidence>
<dbReference type="AlphaFoldDB" id="A0A099F323"/>
<name>A0A099F323_9RHOB</name>
<keyword evidence="7" id="KW-1185">Reference proteome</keyword>
<dbReference type="Pfam" id="PF04279">
    <property type="entry name" value="IspA"/>
    <property type="match status" value="1"/>
</dbReference>
<feature type="transmembrane region" description="Helical" evidence="5">
    <location>
        <begin position="104"/>
        <end position="123"/>
    </location>
</feature>
<evidence type="ECO:0000256" key="5">
    <source>
        <dbReference type="HAMAP-Rule" id="MF_00189"/>
    </source>
</evidence>
<dbReference type="HAMAP" id="MF_00189">
    <property type="entry name" value="YciB"/>
    <property type="match status" value="1"/>
</dbReference>
<dbReference type="Proteomes" id="UP000029917">
    <property type="component" value="Unassembled WGS sequence"/>
</dbReference>
<dbReference type="STRING" id="690417.IC63_11825"/>
<comment type="caution">
    <text evidence="6">The sequence shown here is derived from an EMBL/GenBank/DDBJ whole genome shotgun (WGS) entry which is preliminary data.</text>
</comment>
<feature type="transmembrane region" description="Helical" evidence="5">
    <location>
        <begin position="168"/>
        <end position="187"/>
    </location>
</feature>
<organism evidence="6 7">
    <name type="scientific">Paracoccus sphaerophysae</name>
    <dbReference type="NCBI Taxonomy" id="690417"/>
    <lineage>
        <taxon>Bacteria</taxon>
        <taxon>Pseudomonadati</taxon>
        <taxon>Pseudomonadota</taxon>
        <taxon>Alphaproteobacteria</taxon>
        <taxon>Rhodobacterales</taxon>
        <taxon>Paracoccaceae</taxon>
        <taxon>Paracoccus</taxon>
    </lineage>
</organism>
<keyword evidence="2 5" id="KW-0812">Transmembrane</keyword>
<evidence type="ECO:0000256" key="4">
    <source>
        <dbReference type="ARBA" id="ARBA00023136"/>
    </source>
</evidence>
<reference evidence="6 7" key="2">
    <citation type="submission" date="2014-10" db="EMBL/GenBank/DDBJ databases">
        <title>Paracoccus sanguinis sp. nov., isolated from clinical specimens of New York State patients.</title>
        <authorList>
            <person name="Mingle L.A."/>
            <person name="Cole J.A."/>
            <person name="Lapierre P."/>
            <person name="Musser K.A."/>
        </authorList>
    </citation>
    <scope>NUCLEOTIDE SEQUENCE [LARGE SCALE GENOMIC DNA]</scope>
    <source>
        <strain evidence="6 7">HAMBI 3106</strain>
    </source>
</reference>
<dbReference type="PANTHER" id="PTHR36917:SF1">
    <property type="entry name" value="INNER MEMBRANE-SPANNING PROTEIN YCIB"/>
    <property type="match status" value="1"/>
</dbReference>
<evidence type="ECO:0000313" key="7">
    <source>
        <dbReference type="Proteomes" id="UP000029917"/>
    </source>
</evidence>
<feature type="transmembrane region" description="Helical" evidence="5">
    <location>
        <begin position="72"/>
        <end position="92"/>
    </location>
</feature>
<keyword evidence="5" id="KW-0997">Cell inner membrane</keyword>
<feature type="transmembrane region" description="Helical" evidence="5">
    <location>
        <begin position="143"/>
        <end position="161"/>
    </location>
</feature>
<keyword evidence="3 5" id="KW-1133">Transmembrane helix</keyword>
<dbReference type="PANTHER" id="PTHR36917">
    <property type="entry name" value="INTRACELLULAR SEPTATION PROTEIN A-RELATED"/>
    <property type="match status" value="1"/>
</dbReference>
<protein>
    <recommendedName>
        <fullName evidence="5">Inner membrane-spanning protein YciB</fullName>
    </recommendedName>
</protein>
<reference evidence="6 7" key="1">
    <citation type="submission" date="2014-09" db="EMBL/GenBank/DDBJ databases">
        <authorList>
            <person name="McGinnis J.M."/>
            <person name="Wolfgang W.J."/>
        </authorList>
    </citation>
    <scope>NUCLEOTIDE SEQUENCE [LARGE SCALE GENOMIC DNA]</scope>
    <source>
        <strain evidence="6 7">HAMBI 3106</strain>
    </source>
</reference>
<proteinExistence type="inferred from homology"/>
<sequence>MTDRSPPLSPGLKAALDYGPLFAFLAVFLLYRDRTVTWGGETYPGLIVATLVFVPLTLLANAVLWAKTRTLSVMQLVTLAIVVIFGGLTVWLNDARFIKMKPTIIYLVLAGLLGLGLALRRNWLGVAMGEMVPLAPEGWRKLTQRLVVLFLALAVLNEIVWRTQSDTTWVLFKTVGLIVLTIGFFAANMPLIRRYALPEDDSR</sequence>
<comment type="similarity">
    <text evidence="5">Belongs to the YciB family.</text>
</comment>
<gene>
    <name evidence="5" type="primary">yciB</name>
    <name evidence="6" type="ORF">IC63_11825</name>
</gene>
<keyword evidence="4 5" id="KW-0472">Membrane</keyword>
<dbReference type="OrthoDB" id="9788219at2"/>
<comment type="subcellular location">
    <subcellularLocation>
        <location evidence="5">Cell inner membrane</location>
        <topology evidence="5">Multi-pass membrane protein</topology>
    </subcellularLocation>
</comment>
<dbReference type="EMBL" id="JRKS01000040">
    <property type="protein sequence ID" value="KGJ04678.1"/>
    <property type="molecule type" value="Genomic_DNA"/>
</dbReference>